<keyword evidence="3" id="KW-1185">Reference proteome</keyword>
<feature type="non-terminal residue" evidence="2">
    <location>
        <position position="1"/>
    </location>
</feature>
<evidence type="ECO:0000313" key="2">
    <source>
        <dbReference type="EMBL" id="GFG29012.1"/>
    </source>
</evidence>
<protein>
    <submittedName>
        <fullName evidence="2">Uncharacterized protein</fullName>
    </submittedName>
</protein>
<evidence type="ECO:0000256" key="1">
    <source>
        <dbReference type="SAM" id="MobiDB-lite"/>
    </source>
</evidence>
<sequence>IPSPVSSVGGHLSGTPNSSNLPSPVSDSGEDSGTKLSNYLHQLSGQAEQELNVVLMDHSYAKPWNWRPENTYAKPTKTLFVQPAAAWTQTTLSSSYKPDWEWLCLLLLNSVGTFFFVNLLSHLQTWSQTGHYSIHTGSTQGKTNHVALLEPVTAVVCLGFPVFTAEGNRGEPDDTLLDLRCPVLFVIGQNASTARQEVVEDIRERMRVETGLVVVGSADDQLRVGKTKKLMEGVTQSMIDRCILDELGDFLGSILMHPYQPPARAPQIFTPAHSVPAGGQAGAGQAGRKGKHVSVSSVESEPLSPAAKRSRPGTPLNGNSTTISASAAIAAASATVTPSKASIATLPTLVSMSGTSAAPAQVPRRKARMSSAQKMLLNAVNFTGTSDSKWTGQVRHGINSSQVNGASGGITVNIGSLASLAPIGPIRLSPSSTSASVTPVTSALTVSEAGRDHTERARNTSLTIHGTLVSSGSANTALSTSTTSASLPSTVTVSAPASRSATTPAITTSVGRGVTSPTATVLQLQGKQLLGGRTVSRTAGGGALTTLSSLLQAGTGTRIVTSSASSVLLAPSTIATSADTHQLKVLGNEDNLQNLVSSGSQVVTPTRVLSSMGRTLDLSKLTVLTSGSGASGKSVLGATSSGNVVMLTESPHTTSSSSVLVPFSGVAGSPITILPLGTTTTTTTTARTTSDGNSSGQCLTVIPKMSASAASRQTLTQQQVKVTGPKLTTYTVPSGRKRPDSAVTAPKPPKIGKVLETPSTASLEEDEDDALTPAKILELPIIFAKDDDALFTSSKSEPEVLSTPIVVPIDASPAEGSASSVLTTGDTISFPLEDDITDQTPSFVKPATTAAVPTQNVVLIKSGNSREKANALGGRPVLHKTQRILHTIGKVTAQKQALPNQPAGIKYTKIILTNRHPSLKVGGQESDSSHELSLVRSKLESIEIEAPSEVTMDSSMCVPDVGVEDLDIDL</sequence>
<name>A0A6L2PCP1_COPFO</name>
<dbReference type="GO" id="GO:0045944">
    <property type="term" value="P:positive regulation of transcription by RNA polymerase II"/>
    <property type="evidence" value="ECO:0007669"/>
    <property type="project" value="TreeGrafter"/>
</dbReference>
<feature type="region of interest" description="Disordered" evidence="1">
    <location>
        <begin position="731"/>
        <end position="767"/>
    </location>
</feature>
<accession>A0A6L2PCP1</accession>
<dbReference type="EMBL" id="BLKM01006823">
    <property type="protein sequence ID" value="GFG29012.1"/>
    <property type="molecule type" value="Genomic_DNA"/>
</dbReference>
<dbReference type="InterPro" id="IPR026555">
    <property type="entry name" value="NSL3/Tex30"/>
</dbReference>
<dbReference type="Proteomes" id="UP000502823">
    <property type="component" value="Unassembled WGS sequence"/>
</dbReference>
<dbReference type="PANTHER" id="PTHR13136:SF16">
    <property type="entry name" value="KAT8 REGULATORY NSL COMPLEX SUBUNIT 3"/>
    <property type="match status" value="1"/>
</dbReference>
<evidence type="ECO:0000313" key="3">
    <source>
        <dbReference type="Proteomes" id="UP000502823"/>
    </source>
</evidence>
<feature type="compositionally biased region" description="Polar residues" evidence="1">
    <location>
        <begin position="14"/>
        <end position="26"/>
    </location>
</feature>
<organism evidence="2 3">
    <name type="scientific">Coptotermes formosanus</name>
    <name type="common">Formosan subterranean termite</name>
    <dbReference type="NCBI Taxonomy" id="36987"/>
    <lineage>
        <taxon>Eukaryota</taxon>
        <taxon>Metazoa</taxon>
        <taxon>Ecdysozoa</taxon>
        <taxon>Arthropoda</taxon>
        <taxon>Hexapoda</taxon>
        <taxon>Insecta</taxon>
        <taxon>Pterygota</taxon>
        <taxon>Neoptera</taxon>
        <taxon>Polyneoptera</taxon>
        <taxon>Dictyoptera</taxon>
        <taxon>Blattodea</taxon>
        <taxon>Blattoidea</taxon>
        <taxon>Termitoidae</taxon>
        <taxon>Rhinotermitidae</taxon>
        <taxon>Coptotermes</taxon>
    </lineage>
</organism>
<feature type="region of interest" description="Disordered" evidence="1">
    <location>
        <begin position="1"/>
        <end position="33"/>
    </location>
</feature>
<dbReference type="PANTHER" id="PTHR13136">
    <property type="entry name" value="TESTIS DEVELOPMENT PROTEIN PRTD"/>
    <property type="match status" value="1"/>
</dbReference>
<feature type="region of interest" description="Disordered" evidence="1">
    <location>
        <begin position="270"/>
        <end position="320"/>
    </location>
</feature>
<dbReference type="OrthoDB" id="6415022at2759"/>
<dbReference type="InParanoid" id="A0A6L2PCP1"/>
<gene>
    <name evidence="2" type="ORF">Cfor_09484</name>
</gene>
<proteinExistence type="predicted"/>
<reference evidence="3" key="1">
    <citation type="submission" date="2020-01" db="EMBL/GenBank/DDBJ databases">
        <title>Draft genome sequence of the Termite Coptotermes fromosanus.</title>
        <authorList>
            <person name="Itakura S."/>
            <person name="Yosikawa Y."/>
            <person name="Umezawa K."/>
        </authorList>
    </citation>
    <scope>NUCLEOTIDE SEQUENCE [LARGE SCALE GENOMIC DNA]</scope>
</reference>
<dbReference type="GO" id="GO:0044545">
    <property type="term" value="C:NSL complex"/>
    <property type="evidence" value="ECO:0007669"/>
    <property type="project" value="TreeGrafter"/>
</dbReference>
<dbReference type="AlphaFoldDB" id="A0A6L2PCP1"/>
<comment type="caution">
    <text evidence="2">The sequence shown here is derived from an EMBL/GenBank/DDBJ whole genome shotgun (WGS) entry which is preliminary data.</text>
</comment>